<keyword evidence="1" id="KW-0472">Membrane</keyword>
<protein>
    <submittedName>
        <fullName evidence="2">Uncharacterized protein</fullName>
    </submittedName>
</protein>
<reference evidence="2 3" key="1">
    <citation type="submission" date="2024-01" db="EMBL/GenBank/DDBJ databases">
        <title>Complete genome of Cladobotryum mycophilum ATHUM6906.</title>
        <authorList>
            <person name="Christinaki A.C."/>
            <person name="Myridakis A.I."/>
            <person name="Kouvelis V.N."/>
        </authorList>
    </citation>
    <scope>NUCLEOTIDE SEQUENCE [LARGE SCALE GENOMIC DNA]</scope>
    <source>
        <strain evidence="2 3">ATHUM6906</strain>
    </source>
</reference>
<sequence length="364" mass="40139">MGNTIGDLAFPDNPKRRGRAEGLREDILQYIQQFQTARDDKKAVFGELKTQLDDVLKKLGVSTRDELDKYIRDNLENDSEIKAYDEMRASIDKQDDISNLIVDIAGLFSVGVFAVGSVFVLVGVIAFTTVIGAVEVTGGLAIAAALALALMGVYEGYLERAKLREAIHMMLGKRAEGLQIVLRMGYLNDWAQDIVDKLKAGKTFEEMKGKLMEALKEPWDKCTLDYCKDKLHDQDVKNGAWMNEDNGYGYLYSAQNAADEGTEGEVCEGALGGFNKQPSAEVTYKSLATGDTDTLTLTFGSHVSNSVAIASFGEDTWFIKGKAVSTMEDLEKEEYTMERVPGGKTGKSDVFYACRLTVRNITFV</sequence>
<comment type="caution">
    <text evidence="2">The sequence shown here is derived from an EMBL/GenBank/DDBJ whole genome shotgun (WGS) entry which is preliminary data.</text>
</comment>
<evidence type="ECO:0000313" key="2">
    <source>
        <dbReference type="EMBL" id="KAK5997589.1"/>
    </source>
</evidence>
<name>A0ABR0SZH1_9HYPO</name>
<gene>
    <name evidence="2" type="ORF">PT974_02952</name>
</gene>
<keyword evidence="3" id="KW-1185">Reference proteome</keyword>
<feature type="transmembrane region" description="Helical" evidence="1">
    <location>
        <begin position="100"/>
        <end position="127"/>
    </location>
</feature>
<evidence type="ECO:0000313" key="3">
    <source>
        <dbReference type="Proteomes" id="UP001338125"/>
    </source>
</evidence>
<feature type="transmembrane region" description="Helical" evidence="1">
    <location>
        <begin position="133"/>
        <end position="154"/>
    </location>
</feature>
<keyword evidence="1" id="KW-1133">Transmembrane helix</keyword>
<accession>A0ABR0SZH1</accession>
<organism evidence="2 3">
    <name type="scientific">Cladobotryum mycophilum</name>
    <dbReference type="NCBI Taxonomy" id="491253"/>
    <lineage>
        <taxon>Eukaryota</taxon>
        <taxon>Fungi</taxon>
        <taxon>Dikarya</taxon>
        <taxon>Ascomycota</taxon>
        <taxon>Pezizomycotina</taxon>
        <taxon>Sordariomycetes</taxon>
        <taxon>Hypocreomycetidae</taxon>
        <taxon>Hypocreales</taxon>
        <taxon>Hypocreaceae</taxon>
        <taxon>Cladobotryum</taxon>
    </lineage>
</organism>
<dbReference type="Proteomes" id="UP001338125">
    <property type="component" value="Unassembled WGS sequence"/>
</dbReference>
<keyword evidence="1" id="KW-0812">Transmembrane</keyword>
<evidence type="ECO:0000256" key="1">
    <source>
        <dbReference type="SAM" id="Phobius"/>
    </source>
</evidence>
<proteinExistence type="predicted"/>
<dbReference type="EMBL" id="JAVFKD010000002">
    <property type="protein sequence ID" value="KAK5997589.1"/>
    <property type="molecule type" value="Genomic_DNA"/>
</dbReference>